<proteinExistence type="predicted"/>
<gene>
    <name evidence="3" type="primary">b584L</name>
    <name evidence="3" type="ORF">NY2A_b584L</name>
</gene>
<dbReference type="GeneID" id="5658891"/>
<reference evidence="3 4" key="1">
    <citation type="journal article" date="2007" name="Virology">
        <title>Sequence and annotation of the 369-kb NY-2A and the 345-kb AR158 viruses that infect Chlorella NC64A.</title>
        <authorList>
            <person name="Fitzgerald L.A."/>
            <person name="Graves M.V."/>
            <person name="Li X."/>
            <person name="Feldblyum T."/>
            <person name="Nierman W.C."/>
            <person name="Van Etten J.L."/>
        </authorList>
    </citation>
    <scope>NUCLEOTIDE SEQUENCE [LARGE SCALE GENOMIC DNA]</scope>
    <source>
        <strain evidence="3 4">NY-2A</strain>
    </source>
</reference>
<evidence type="ECO:0000256" key="1">
    <source>
        <dbReference type="SAM" id="MobiDB-lite"/>
    </source>
</evidence>
<feature type="compositionally biased region" description="Basic and acidic residues" evidence="1">
    <location>
        <begin position="17"/>
        <end position="29"/>
    </location>
</feature>
<name>A7IXA9_PBCVN</name>
<dbReference type="Proteomes" id="UP000202419">
    <property type="component" value="Segment"/>
</dbReference>
<feature type="compositionally biased region" description="Basic residues" evidence="1">
    <location>
        <begin position="1"/>
        <end position="16"/>
    </location>
</feature>
<evidence type="ECO:0000256" key="2">
    <source>
        <dbReference type="SAM" id="Phobius"/>
    </source>
</evidence>
<dbReference type="RefSeq" id="YP_001497780.1">
    <property type="nucleotide sequence ID" value="NC_009898.1"/>
</dbReference>
<organism evidence="3 4">
    <name type="scientific">Paramecium bursaria Chlorella virus NY2A</name>
    <name type="common">PBCV-NY2A</name>
    <dbReference type="NCBI Taxonomy" id="46021"/>
    <lineage>
        <taxon>Viruses</taxon>
        <taxon>Varidnaviria</taxon>
        <taxon>Bamfordvirae</taxon>
        <taxon>Nucleocytoviricota</taxon>
        <taxon>Megaviricetes</taxon>
        <taxon>Algavirales</taxon>
        <taxon>Phycodnaviridae</taxon>
        <taxon>Chlorovirus</taxon>
        <taxon>Chlorovirus americanus</taxon>
    </lineage>
</organism>
<keyword evidence="4" id="KW-1185">Reference proteome</keyword>
<accession>A7IXA9</accession>
<protein>
    <submittedName>
        <fullName evidence="3">Uncharacterized protein b584L</fullName>
    </submittedName>
</protein>
<keyword evidence="2" id="KW-0472">Membrane</keyword>
<feature type="transmembrane region" description="Helical" evidence="2">
    <location>
        <begin position="54"/>
        <end position="75"/>
    </location>
</feature>
<organismHost>
    <name type="scientific">Chlorella</name>
    <dbReference type="NCBI Taxonomy" id="3071"/>
</organismHost>
<evidence type="ECO:0000313" key="3">
    <source>
        <dbReference type="EMBL" id="ABT14983.1"/>
    </source>
</evidence>
<evidence type="ECO:0000313" key="4">
    <source>
        <dbReference type="Proteomes" id="UP000202419"/>
    </source>
</evidence>
<sequence length="76" mass="9523">MQHRCHLSRCGARKHRDRDCEHRHPSDRSQHLCKELQRSENHEWNGWTRVRELIVSYCFIRLYIFKILTHFFEIFK</sequence>
<feature type="region of interest" description="Disordered" evidence="1">
    <location>
        <begin position="1"/>
        <end position="29"/>
    </location>
</feature>
<dbReference type="KEGG" id="vg:5658891"/>
<dbReference type="EMBL" id="DQ491002">
    <property type="protein sequence ID" value="ABT14983.1"/>
    <property type="molecule type" value="Genomic_DNA"/>
</dbReference>
<keyword evidence="2" id="KW-0812">Transmembrane</keyword>
<keyword evidence="2" id="KW-1133">Transmembrane helix</keyword>